<dbReference type="Pfam" id="PF13416">
    <property type="entry name" value="SBP_bac_8"/>
    <property type="match status" value="1"/>
</dbReference>
<dbReference type="RefSeq" id="WP_036335126.1">
    <property type="nucleotide sequence ID" value="NZ_JPMX01000028.1"/>
</dbReference>
<dbReference type="OrthoDB" id="3226017at2"/>
<organism evidence="2 3">
    <name type="scientific">Modestobacter caceresii</name>
    <dbReference type="NCBI Taxonomy" id="1522368"/>
    <lineage>
        <taxon>Bacteria</taxon>
        <taxon>Bacillati</taxon>
        <taxon>Actinomycetota</taxon>
        <taxon>Actinomycetes</taxon>
        <taxon>Geodermatophilales</taxon>
        <taxon>Geodermatophilaceae</taxon>
        <taxon>Modestobacter</taxon>
    </lineage>
</organism>
<dbReference type="PROSITE" id="PS51257">
    <property type="entry name" value="PROKAR_LIPOPROTEIN"/>
    <property type="match status" value="1"/>
</dbReference>
<dbReference type="AlphaFoldDB" id="A0A098Y8D5"/>
<dbReference type="InterPro" id="IPR050490">
    <property type="entry name" value="Bact_solute-bd_prot1"/>
</dbReference>
<sequence>MFHSSKSRAAWGAALAAVLLTAGCGGSDDASADAADYDPDAPVTLTVGTFGTMDLDNAGLYDEYMELHPNVTIKQNNVAQSAAYYKSLQTRMAANSGLDDVQAMEIGFIADVVRNHADEFVDWSQEENADELEGNFYDWKWGQASTSDGATIALGTDTGPQAMCYRKDMFEQAGLPTDPAEVAALWPTWDEYLEVAEQYMASPTKPANSFFLDSPASIFSSSVYQGDLAYNDEEGNPIPAESDGVEQAWEYASQAADEGLTANLSQFGDEWVAAFPNGAFATIACPAWMLGYISSQMGEAGAGLWDIAPLPGSDESASNWGGSFLGVPADGPNVEAAKDLVEWLTAPEQQVKMFTRAAHFPSSPQAAEDPEVVGATNEYFSNAPTGEIFGESAANIQRTPIGPYDTQIQEAFTTALTDVAAGGAEIDEGWDNALKAAQQATGG</sequence>
<comment type="caution">
    <text evidence="2">The sequence shown here is derived from an EMBL/GenBank/DDBJ whole genome shotgun (WGS) entry which is preliminary data.</text>
</comment>
<keyword evidence="3" id="KW-1185">Reference proteome</keyword>
<dbReference type="InterPro" id="IPR006059">
    <property type="entry name" value="SBP"/>
</dbReference>
<name>A0A098Y8D5_9ACTN</name>
<reference evidence="2 3" key="1">
    <citation type="submission" date="2014-07" db="EMBL/GenBank/DDBJ databases">
        <title>Biosystematic studies on Modestobacter strains isolated from extreme hyper-arid desert soil and from historic building.</title>
        <authorList>
            <person name="Bukarasam K."/>
            <person name="Bull A."/>
            <person name="Girard G."/>
            <person name="van Wezel G."/>
            <person name="Goodfellow M."/>
        </authorList>
    </citation>
    <scope>NUCLEOTIDE SEQUENCE [LARGE SCALE GENOMIC DNA]</scope>
    <source>
        <strain evidence="2 3">KNN45-2b</strain>
    </source>
</reference>
<gene>
    <name evidence="2" type="ORF">IN07_08625</name>
</gene>
<dbReference type="SUPFAM" id="SSF53850">
    <property type="entry name" value="Periplasmic binding protein-like II"/>
    <property type="match status" value="1"/>
</dbReference>
<dbReference type="PANTHER" id="PTHR43649:SF32">
    <property type="entry name" value="SUGAR BINDING SECRETED PROTEIN"/>
    <property type="match status" value="1"/>
</dbReference>
<dbReference type="Proteomes" id="UP000029713">
    <property type="component" value="Unassembled WGS sequence"/>
</dbReference>
<dbReference type="PANTHER" id="PTHR43649">
    <property type="entry name" value="ARABINOSE-BINDING PROTEIN-RELATED"/>
    <property type="match status" value="1"/>
</dbReference>
<protein>
    <submittedName>
        <fullName evidence="2">ABC transporter substrate-binding protein</fullName>
    </submittedName>
</protein>
<evidence type="ECO:0000313" key="2">
    <source>
        <dbReference type="EMBL" id="KGH47133.1"/>
    </source>
</evidence>
<keyword evidence="1" id="KW-0732">Signal</keyword>
<dbReference type="STRING" id="1522368.IN07_08625"/>
<proteinExistence type="predicted"/>
<evidence type="ECO:0000313" key="3">
    <source>
        <dbReference type="Proteomes" id="UP000029713"/>
    </source>
</evidence>
<accession>A0A098Y8D5</accession>
<evidence type="ECO:0000256" key="1">
    <source>
        <dbReference type="SAM" id="SignalP"/>
    </source>
</evidence>
<dbReference type="Gene3D" id="3.40.190.10">
    <property type="entry name" value="Periplasmic binding protein-like II"/>
    <property type="match status" value="1"/>
</dbReference>
<feature type="signal peptide" evidence="1">
    <location>
        <begin position="1"/>
        <end position="22"/>
    </location>
</feature>
<feature type="chain" id="PRO_5038441417" evidence="1">
    <location>
        <begin position="23"/>
        <end position="443"/>
    </location>
</feature>
<dbReference type="EMBL" id="JPMX01000028">
    <property type="protein sequence ID" value="KGH47133.1"/>
    <property type="molecule type" value="Genomic_DNA"/>
</dbReference>